<feature type="non-terminal residue" evidence="2">
    <location>
        <position position="1"/>
    </location>
</feature>
<evidence type="ECO:0000259" key="1">
    <source>
        <dbReference type="Pfam" id="PF07727"/>
    </source>
</evidence>
<dbReference type="AlphaFoldDB" id="A0A699UX45"/>
<sequence>EEEMARLRTNPFKEFEMKDLGRLKYFLRIEVLMSKQGIFICQKKYVLDLLAETGMIDCKPVDTPMMTGQETKKIEDQHPVILPSLVETLLPGEARNRKW</sequence>
<dbReference type="EMBL" id="BKCJ011377561">
    <property type="protein sequence ID" value="GFD27512.1"/>
    <property type="molecule type" value="Genomic_DNA"/>
</dbReference>
<keyword evidence="2" id="KW-0695">RNA-directed DNA polymerase</keyword>
<name>A0A699UX45_TANCI</name>
<protein>
    <submittedName>
        <fullName evidence="2">Putative reverse transcriptase, RNA-dependent DNA polymerase</fullName>
    </submittedName>
</protein>
<dbReference type="Pfam" id="PF07727">
    <property type="entry name" value="RVT_2"/>
    <property type="match status" value="1"/>
</dbReference>
<gene>
    <name evidence="2" type="ORF">Tci_899481</name>
</gene>
<comment type="caution">
    <text evidence="2">The sequence shown here is derived from an EMBL/GenBank/DDBJ whole genome shotgun (WGS) entry which is preliminary data.</text>
</comment>
<feature type="domain" description="Reverse transcriptase Ty1/copia-type" evidence="1">
    <location>
        <begin position="12"/>
        <end position="66"/>
    </location>
</feature>
<dbReference type="GO" id="GO:0003964">
    <property type="term" value="F:RNA-directed DNA polymerase activity"/>
    <property type="evidence" value="ECO:0007669"/>
    <property type="project" value="UniProtKB-KW"/>
</dbReference>
<dbReference type="InterPro" id="IPR013103">
    <property type="entry name" value="RVT_2"/>
</dbReference>
<keyword evidence="2" id="KW-0548">Nucleotidyltransferase</keyword>
<accession>A0A699UX45</accession>
<evidence type="ECO:0000313" key="2">
    <source>
        <dbReference type="EMBL" id="GFD27512.1"/>
    </source>
</evidence>
<proteinExistence type="predicted"/>
<reference evidence="2" key="1">
    <citation type="journal article" date="2019" name="Sci. Rep.">
        <title>Draft genome of Tanacetum cinerariifolium, the natural source of mosquito coil.</title>
        <authorList>
            <person name="Yamashiro T."/>
            <person name="Shiraishi A."/>
            <person name="Satake H."/>
            <person name="Nakayama K."/>
        </authorList>
    </citation>
    <scope>NUCLEOTIDE SEQUENCE</scope>
</reference>
<keyword evidence="2" id="KW-0808">Transferase</keyword>
<organism evidence="2">
    <name type="scientific">Tanacetum cinerariifolium</name>
    <name type="common">Dalmatian daisy</name>
    <name type="synonym">Chrysanthemum cinerariifolium</name>
    <dbReference type="NCBI Taxonomy" id="118510"/>
    <lineage>
        <taxon>Eukaryota</taxon>
        <taxon>Viridiplantae</taxon>
        <taxon>Streptophyta</taxon>
        <taxon>Embryophyta</taxon>
        <taxon>Tracheophyta</taxon>
        <taxon>Spermatophyta</taxon>
        <taxon>Magnoliopsida</taxon>
        <taxon>eudicotyledons</taxon>
        <taxon>Gunneridae</taxon>
        <taxon>Pentapetalae</taxon>
        <taxon>asterids</taxon>
        <taxon>campanulids</taxon>
        <taxon>Asterales</taxon>
        <taxon>Asteraceae</taxon>
        <taxon>Asteroideae</taxon>
        <taxon>Anthemideae</taxon>
        <taxon>Anthemidinae</taxon>
        <taxon>Tanacetum</taxon>
    </lineage>
</organism>